<sequence>MLLFSSCALILIYPFDDVTAKRDLDTTSRLDLFSHHFKAPWDLKVCPPIRFDAIFDDFYDDYLCFLSNLLTSFGETTRFLSRLRLWSLWFSSIPSLWLYNLLHTHEQKPRSIPQADSISLQILCFKTLQVVSSKLISYRPNSRKFSAHSALRPLYLESGHDPVLF</sequence>
<protein>
    <submittedName>
        <fullName evidence="1">Uncharacterized protein</fullName>
    </submittedName>
</protein>
<keyword evidence="2" id="KW-1185">Reference proteome</keyword>
<evidence type="ECO:0000313" key="2">
    <source>
        <dbReference type="Proteomes" id="UP000308600"/>
    </source>
</evidence>
<name>A0ACD3B6N6_9AGAR</name>
<dbReference type="Proteomes" id="UP000308600">
    <property type="component" value="Unassembled WGS sequence"/>
</dbReference>
<evidence type="ECO:0000313" key="1">
    <source>
        <dbReference type="EMBL" id="TFK73753.1"/>
    </source>
</evidence>
<proteinExistence type="predicted"/>
<organism evidence="1 2">
    <name type="scientific">Pluteus cervinus</name>
    <dbReference type="NCBI Taxonomy" id="181527"/>
    <lineage>
        <taxon>Eukaryota</taxon>
        <taxon>Fungi</taxon>
        <taxon>Dikarya</taxon>
        <taxon>Basidiomycota</taxon>
        <taxon>Agaricomycotina</taxon>
        <taxon>Agaricomycetes</taxon>
        <taxon>Agaricomycetidae</taxon>
        <taxon>Agaricales</taxon>
        <taxon>Pluteineae</taxon>
        <taxon>Pluteaceae</taxon>
        <taxon>Pluteus</taxon>
    </lineage>
</organism>
<accession>A0ACD3B6N6</accession>
<gene>
    <name evidence="1" type="ORF">BDN72DRAFT_151967</name>
</gene>
<reference evidence="1 2" key="1">
    <citation type="journal article" date="2019" name="Nat. Ecol. Evol.">
        <title>Megaphylogeny resolves global patterns of mushroom evolution.</title>
        <authorList>
            <person name="Varga T."/>
            <person name="Krizsan K."/>
            <person name="Foldi C."/>
            <person name="Dima B."/>
            <person name="Sanchez-Garcia M."/>
            <person name="Sanchez-Ramirez S."/>
            <person name="Szollosi G.J."/>
            <person name="Szarkandi J.G."/>
            <person name="Papp V."/>
            <person name="Albert L."/>
            <person name="Andreopoulos W."/>
            <person name="Angelini C."/>
            <person name="Antonin V."/>
            <person name="Barry K.W."/>
            <person name="Bougher N.L."/>
            <person name="Buchanan P."/>
            <person name="Buyck B."/>
            <person name="Bense V."/>
            <person name="Catcheside P."/>
            <person name="Chovatia M."/>
            <person name="Cooper J."/>
            <person name="Damon W."/>
            <person name="Desjardin D."/>
            <person name="Finy P."/>
            <person name="Geml J."/>
            <person name="Haridas S."/>
            <person name="Hughes K."/>
            <person name="Justo A."/>
            <person name="Karasinski D."/>
            <person name="Kautmanova I."/>
            <person name="Kiss B."/>
            <person name="Kocsube S."/>
            <person name="Kotiranta H."/>
            <person name="LaButti K.M."/>
            <person name="Lechner B.E."/>
            <person name="Liimatainen K."/>
            <person name="Lipzen A."/>
            <person name="Lukacs Z."/>
            <person name="Mihaltcheva S."/>
            <person name="Morgado L.N."/>
            <person name="Niskanen T."/>
            <person name="Noordeloos M.E."/>
            <person name="Ohm R.A."/>
            <person name="Ortiz-Santana B."/>
            <person name="Ovrebo C."/>
            <person name="Racz N."/>
            <person name="Riley R."/>
            <person name="Savchenko A."/>
            <person name="Shiryaev A."/>
            <person name="Soop K."/>
            <person name="Spirin V."/>
            <person name="Szebenyi C."/>
            <person name="Tomsovsky M."/>
            <person name="Tulloss R.E."/>
            <person name="Uehling J."/>
            <person name="Grigoriev I.V."/>
            <person name="Vagvolgyi C."/>
            <person name="Papp T."/>
            <person name="Martin F.M."/>
            <person name="Miettinen O."/>
            <person name="Hibbett D.S."/>
            <person name="Nagy L.G."/>
        </authorList>
    </citation>
    <scope>NUCLEOTIDE SEQUENCE [LARGE SCALE GENOMIC DNA]</scope>
    <source>
        <strain evidence="1 2">NL-1719</strain>
    </source>
</reference>
<dbReference type="EMBL" id="ML208273">
    <property type="protein sequence ID" value="TFK73753.1"/>
    <property type="molecule type" value="Genomic_DNA"/>
</dbReference>